<keyword evidence="2" id="KW-0472">Membrane</keyword>
<dbReference type="RefSeq" id="WP_013133057.1">
    <property type="nucleotide sequence ID" value="NC_014165.1"/>
</dbReference>
<dbReference type="PANTHER" id="PTHR35788">
    <property type="entry name" value="EXPORTED PROTEIN-RELATED"/>
    <property type="match status" value="1"/>
</dbReference>
<keyword evidence="4" id="KW-1185">Reference proteome</keyword>
<feature type="region of interest" description="Disordered" evidence="1">
    <location>
        <begin position="596"/>
        <end position="617"/>
    </location>
</feature>
<dbReference type="InterPro" id="IPR007391">
    <property type="entry name" value="Vancomycin_resist_VanW"/>
</dbReference>
<dbReference type="AlphaFoldDB" id="D6Y6N3"/>
<keyword evidence="2" id="KW-0812">Transmembrane</keyword>
<dbReference type="PANTHER" id="PTHR35788:SF1">
    <property type="entry name" value="EXPORTED PROTEIN"/>
    <property type="match status" value="1"/>
</dbReference>
<accession>D6Y6N3</accession>
<organism evidence="3 4">
    <name type="scientific">Thermobispora bispora (strain ATCC 19993 / DSM 43833 / CBS 139.67 / JCM 10125 / KCTC 9307 / NBRC 14880 / R51)</name>
    <dbReference type="NCBI Taxonomy" id="469371"/>
    <lineage>
        <taxon>Bacteria</taxon>
        <taxon>Bacillati</taxon>
        <taxon>Actinomycetota</taxon>
        <taxon>Actinomycetes</taxon>
        <taxon>Streptosporangiales</taxon>
        <taxon>Streptosporangiaceae</taxon>
        <taxon>Thermobispora</taxon>
    </lineage>
</organism>
<feature type="compositionally biased region" description="Polar residues" evidence="1">
    <location>
        <begin position="1"/>
        <end position="14"/>
    </location>
</feature>
<evidence type="ECO:0000256" key="1">
    <source>
        <dbReference type="SAM" id="MobiDB-lite"/>
    </source>
</evidence>
<evidence type="ECO:0000313" key="4">
    <source>
        <dbReference type="Proteomes" id="UP000006640"/>
    </source>
</evidence>
<keyword evidence="2" id="KW-1133">Transmembrane helix</keyword>
<dbReference type="Pfam" id="PF04294">
    <property type="entry name" value="VanW"/>
    <property type="match status" value="1"/>
</dbReference>
<name>D6Y6N3_THEBD</name>
<feature type="region of interest" description="Disordered" evidence="1">
    <location>
        <begin position="486"/>
        <end position="505"/>
    </location>
</feature>
<dbReference type="OrthoDB" id="9813301at2"/>
<proteinExistence type="predicted"/>
<dbReference type="Proteomes" id="UP000006640">
    <property type="component" value="Chromosome"/>
</dbReference>
<evidence type="ECO:0000256" key="2">
    <source>
        <dbReference type="SAM" id="Phobius"/>
    </source>
</evidence>
<protein>
    <submittedName>
        <fullName evidence="3">Putative vancomycin resistance protein</fullName>
    </submittedName>
</protein>
<evidence type="ECO:0000313" key="3">
    <source>
        <dbReference type="EMBL" id="ADG89524.1"/>
    </source>
</evidence>
<dbReference type="EMBL" id="CP001874">
    <property type="protein sequence ID" value="ADG89524.1"/>
    <property type="molecule type" value="Genomic_DNA"/>
</dbReference>
<feature type="transmembrane region" description="Helical" evidence="2">
    <location>
        <begin position="109"/>
        <end position="130"/>
    </location>
</feature>
<sequence length="652" mass="69590">MRNTGPPTEPSTDQFAALPDPKPPDKHPVRPGDASLPRGVAPIDAGQPIDAAPPVPAPTPAREDAERPAVPPPADGIEPWPVAREEKKSAEPRITPAPRPAPGPRRRPLRAWLIGIATVFALAYLVPAVLMAGRIPPGFRVLDVDLGGLSAAAAADRIRERLYAKAREPIIVEEGGRRLLVKPQEAGIDLDAEATVARAPTGFPSPAEVWAALTGGRDIEPAISVDRSRLALTVELKVAAVLEDPGQEGGVVFRGVTPVPIYPRESERIDRERVAADLVAAYLRGRVVVVRPRRTEPQVSRAEVRRALAWAQRAVAAPLTLTDGRGSVTLPPAELARHLRFTPDRGVLRPVFDAAAAAPDLERRLIPSAEAGRDASLTVRDGRPVLVRGRPGKRIDTGRLAADVVRALDRGERTVRVLIAAGPPRVTDQEVLRLGVKEEIGRFTLAYGPDPAEAANIRAAARRVSGVLVRPGETFSLNTVLGRRDGDPGFTGPASTTVAGGRTGSDVPGVSRFATAMLNAALRAGLQIAEYTTPEAPGSPLMLEAAVAYPAPDLRWRNDSPYGVLVWADAGPRSLRITLWSTKRYDVRIEGPVRSVTGAPPTVERSGRRCTPTPGRPGVTVTVTRILRDGGTVAERRVFRAVYPPKAGVTCR</sequence>
<feature type="region of interest" description="Disordered" evidence="1">
    <location>
        <begin position="1"/>
        <end position="107"/>
    </location>
</feature>
<dbReference type="InterPro" id="IPR052913">
    <property type="entry name" value="Glycopeptide_resist_protein"/>
</dbReference>
<dbReference type="eggNOG" id="COG2720">
    <property type="taxonomic scope" value="Bacteria"/>
</dbReference>
<gene>
    <name evidence="3" type="ordered locus">Tbis_2825</name>
</gene>
<dbReference type="HOGENOM" id="CLU_011572_0_1_11"/>
<dbReference type="STRING" id="469371.Tbis_2825"/>
<dbReference type="KEGG" id="tbi:Tbis_2825"/>
<reference evidence="3 4" key="1">
    <citation type="submission" date="2010-01" db="EMBL/GenBank/DDBJ databases">
        <title>The complete genome of Thermobispora bispora DSM 43833.</title>
        <authorList>
            <consortium name="US DOE Joint Genome Institute (JGI-PGF)"/>
            <person name="Lucas S."/>
            <person name="Copeland A."/>
            <person name="Lapidus A."/>
            <person name="Glavina del Rio T."/>
            <person name="Dalin E."/>
            <person name="Tice H."/>
            <person name="Bruce D."/>
            <person name="Goodwin L."/>
            <person name="Pitluck S."/>
            <person name="Kyrpides N."/>
            <person name="Mavromatis K."/>
            <person name="Ivanova N."/>
            <person name="Mikhailova N."/>
            <person name="Chertkov O."/>
            <person name="Brettin T."/>
            <person name="Detter J.C."/>
            <person name="Han C."/>
            <person name="Larimer F."/>
            <person name="Land M."/>
            <person name="Hauser L."/>
            <person name="Markowitz V."/>
            <person name="Cheng J.-F."/>
            <person name="Hugenholtz P."/>
            <person name="Woyke T."/>
            <person name="Wu D."/>
            <person name="Jando M."/>
            <person name="Schneider S."/>
            <person name="Klenk H.-P."/>
            <person name="Eisen J.A."/>
        </authorList>
    </citation>
    <scope>NUCLEOTIDE SEQUENCE [LARGE SCALE GENOMIC DNA]</scope>
    <source>
        <strain evidence="4">ATCC 19993 / DSM 43833 / CBS 139.67 / JCM 10125 / KCTC 9307 / NBRC 14880 / R51</strain>
    </source>
</reference>